<dbReference type="InterPro" id="IPR009057">
    <property type="entry name" value="Homeodomain-like_sf"/>
</dbReference>
<sequence length="182" mass="19344">MPTNARNRLLTAADELFYAHGIAATGVDAVIARAGVAIGSLYNNFGGKDGLVTAYLDARQARFEERWEELVAARTDPVERVLALFDAFATWAGSNRNGCADVAAVTQLDDERPGRAAALRHKRAVADRLRALVAETGVADAADLTADLLLLHEGALSALALGLDPEPAGRARRLAEERLRAG</sequence>
<keyword evidence="7" id="KW-1185">Reference proteome</keyword>
<gene>
    <name evidence="6" type="ORF">BJ983_004200</name>
</gene>
<keyword evidence="1" id="KW-0805">Transcription regulation</keyword>
<proteinExistence type="predicted"/>
<keyword evidence="2 4" id="KW-0238">DNA-binding</keyword>
<dbReference type="RefSeq" id="WP_179795592.1">
    <property type="nucleotide sequence ID" value="NZ_BAABHP010000020.1"/>
</dbReference>
<dbReference type="InterPro" id="IPR036271">
    <property type="entry name" value="Tet_transcr_reg_TetR-rel_C_sf"/>
</dbReference>
<evidence type="ECO:0000256" key="4">
    <source>
        <dbReference type="PROSITE-ProRule" id="PRU00335"/>
    </source>
</evidence>
<dbReference type="SUPFAM" id="SSF48498">
    <property type="entry name" value="Tetracyclin repressor-like, C-terminal domain"/>
    <property type="match status" value="1"/>
</dbReference>
<dbReference type="PANTHER" id="PTHR47506">
    <property type="entry name" value="TRANSCRIPTIONAL REGULATORY PROTEIN"/>
    <property type="match status" value="1"/>
</dbReference>
<dbReference type="Gene3D" id="1.10.357.10">
    <property type="entry name" value="Tetracycline Repressor, domain 2"/>
    <property type="match status" value="1"/>
</dbReference>
<dbReference type="EMBL" id="JACCBN010000001">
    <property type="protein sequence ID" value="NYD38098.1"/>
    <property type="molecule type" value="Genomic_DNA"/>
</dbReference>
<dbReference type="PROSITE" id="PS50977">
    <property type="entry name" value="HTH_TETR_2"/>
    <property type="match status" value="1"/>
</dbReference>
<evidence type="ECO:0000256" key="1">
    <source>
        <dbReference type="ARBA" id="ARBA00023015"/>
    </source>
</evidence>
<dbReference type="Pfam" id="PF00440">
    <property type="entry name" value="TetR_N"/>
    <property type="match status" value="1"/>
</dbReference>
<dbReference type="SUPFAM" id="SSF46689">
    <property type="entry name" value="Homeodomain-like"/>
    <property type="match status" value="1"/>
</dbReference>
<keyword evidence="3" id="KW-0804">Transcription</keyword>
<protein>
    <submittedName>
        <fullName evidence="6">AcrR family transcriptional regulator</fullName>
    </submittedName>
</protein>
<evidence type="ECO:0000256" key="2">
    <source>
        <dbReference type="ARBA" id="ARBA00023125"/>
    </source>
</evidence>
<comment type="caution">
    <text evidence="6">The sequence shown here is derived from an EMBL/GenBank/DDBJ whole genome shotgun (WGS) entry which is preliminary data.</text>
</comment>
<dbReference type="GO" id="GO:0003677">
    <property type="term" value="F:DNA binding"/>
    <property type="evidence" value="ECO:0007669"/>
    <property type="project" value="UniProtKB-UniRule"/>
</dbReference>
<dbReference type="Proteomes" id="UP000535890">
    <property type="component" value="Unassembled WGS sequence"/>
</dbReference>
<evidence type="ECO:0000259" key="5">
    <source>
        <dbReference type="PROSITE" id="PS50977"/>
    </source>
</evidence>
<evidence type="ECO:0000313" key="6">
    <source>
        <dbReference type="EMBL" id="NYD38098.1"/>
    </source>
</evidence>
<accession>A0A7Y9DYV0</accession>
<evidence type="ECO:0000256" key="3">
    <source>
        <dbReference type="ARBA" id="ARBA00023163"/>
    </source>
</evidence>
<feature type="domain" description="HTH tetR-type" evidence="5">
    <location>
        <begin position="3"/>
        <end position="63"/>
    </location>
</feature>
<organism evidence="6 7">
    <name type="scientific">Actinomycetospora corticicola</name>
    <dbReference type="NCBI Taxonomy" id="663602"/>
    <lineage>
        <taxon>Bacteria</taxon>
        <taxon>Bacillati</taxon>
        <taxon>Actinomycetota</taxon>
        <taxon>Actinomycetes</taxon>
        <taxon>Pseudonocardiales</taxon>
        <taxon>Pseudonocardiaceae</taxon>
        <taxon>Actinomycetospora</taxon>
    </lineage>
</organism>
<dbReference type="PANTHER" id="PTHR47506:SF1">
    <property type="entry name" value="HTH-TYPE TRANSCRIPTIONAL REGULATOR YJDC"/>
    <property type="match status" value="1"/>
</dbReference>
<dbReference type="InterPro" id="IPR001647">
    <property type="entry name" value="HTH_TetR"/>
</dbReference>
<dbReference type="PRINTS" id="PR00455">
    <property type="entry name" value="HTHTETR"/>
</dbReference>
<evidence type="ECO:0000313" key="7">
    <source>
        <dbReference type="Proteomes" id="UP000535890"/>
    </source>
</evidence>
<reference evidence="6 7" key="1">
    <citation type="submission" date="2020-07" db="EMBL/GenBank/DDBJ databases">
        <title>Sequencing the genomes of 1000 actinobacteria strains.</title>
        <authorList>
            <person name="Klenk H.-P."/>
        </authorList>
    </citation>
    <scope>NUCLEOTIDE SEQUENCE [LARGE SCALE GENOMIC DNA]</scope>
    <source>
        <strain evidence="6 7">DSM 45772</strain>
    </source>
</reference>
<name>A0A7Y9DYV0_9PSEU</name>
<dbReference type="AlphaFoldDB" id="A0A7Y9DYV0"/>
<feature type="DNA-binding region" description="H-T-H motif" evidence="4">
    <location>
        <begin position="26"/>
        <end position="45"/>
    </location>
</feature>